<proteinExistence type="predicted"/>
<dbReference type="InterPro" id="IPR056091">
    <property type="entry name" value="DUF7674"/>
</dbReference>
<keyword evidence="3" id="KW-1185">Reference proteome</keyword>
<accession>A0ABU5EVP9</accession>
<evidence type="ECO:0000259" key="1">
    <source>
        <dbReference type="Pfam" id="PF24722"/>
    </source>
</evidence>
<reference evidence="3" key="1">
    <citation type="journal article" date="2023" name="Mar. Drugs">
        <title>Gemmata algarum, a Novel Planctomycete Isolated from an Algal Mat, Displays Antimicrobial Activity.</title>
        <authorList>
            <person name="Kumar G."/>
            <person name="Kallscheuer N."/>
            <person name="Kashif M."/>
            <person name="Ahamad S."/>
            <person name="Jagadeeshwari U."/>
            <person name="Pannikurungottu S."/>
            <person name="Haufschild T."/>
            <person name="Kabuu M."/>
            <person name="Sasikala C."/>
            <person name="Jogler C."/>
            <person name="Ramana C."/>
        </authorList>
    </citation>
    <scope>NUCLEOTIDE SEQUENCE [LARGE SCALE GENOMIC DNA]</scope>
    <source>
        <strain evidence="3">JC673</strain>
    </source>
</reference>
<evidence type="ECO:0000313" key="3">
    <source>
        <dbReference type="Proteomes" id="UP001272242"/>
    </source>
</evidence>
<dbReference type="Proteomes" id="UP001272242">
    <property type="component" value="Unassembled WGS sequence"/>
</dbReference>
<dbReference type="Pfam" id="PF24722">
    <property type="entry name" value="DUF7674"/>
    <property type="match status" value="1"/>
</dbReference>
<comment type="caution">
    <text evidence="2">The sequence shown here is derived from an EMBL/GenBank/DDBJ whole genome shotgun (WGS) entry which is preliminary data.</text>
</comment>
<feature type="domain" description="DUF7674" evidence="1">
    <location>
        <begin position="11"/>
        <end position="120"/>
    </location>
</feature>
<name>A0ABU5EVP9_9BACT</name>
<dbReference type="EMBL" id="JAXBLV010000034">
    <property type="protein sequence ID" value="MDY3558542.1"/>
    <property type="molecule type" value="Genomic_DNA"/>
</dbReference>
<organism evidence="2 3">
    <name type="scientific">Gemmata algarum</name>
    <dbReference type="NCBI Taxonomy" id="2975278"/>
    <lineage>
        <taxon>Bacteria</taxon>
        <taxon>Pseudomonadati</taxon>
        <taxon>Planctomycetota</taxon>
        <taxon>Planctomycetia</taxon>
        <taxon>Gemmatales</taxon>
        <taxon>Gemmataceae</taxon>
        <taxon>Gemmata</taxon>
    </lineage>
</organism>
<gene>
    <name evidence="2" type="ORF">R5W23_005662</name>
</gene>
<sequence length="168" mass="18697">MITKCDMMGVLLDACPSFRPTWEAWLAEWAEPADDRPLYLALAEFARHLIGMLERGEAADFPAIFGAVERLQAEGEHYVREAAIVGLLEDLQNLNLHAGGTEPEQFRPFLGPESAAAWDELYVLWHNVGVLKAAGLLEPTPGPTPVVDPTTIQDPELRRVVQHVYRRG</sequence>
<dbReference type="RefSeq" id="WP_320685448.1">
    <property type="nucleotide sequence ID" value="NZ_JAXBLV010000034.1"/>
</dbReference>
<protein>
    <recommendedName>
        <fullName evidence="1">DUF7674 domain-containing protein</fullName>
    </recommendedName>
</protein>
<evidence type="ECO:0000313" key="2">
    <source>
        <dbReference type="EMBL" id="MDY3558542.1"/>
    </source>
</evidence>